<reference evidence="2" key="3">
    <citation type="submission" date="2025-09" db="UniProtKB">
        <authorList>
            <consortium name="Ensembl"/>
        </authorList>
    </citation>
    <scope>IDENTIFICATION</scope>
</reference>
<reference evidence="2 3" key="1">
    <citation type="journal article" date="2019" name="Proc. Natl. Acad. Sci. U.S.A.">
        <title>Regulatory changes in pterin and carotenoid genes underlie balanced color polymorphisms in the wall lizard.</title>
        <authorList>
            <person name="Andrade P."/>
            <person name="Pinho C."/>
            <person name="Perez I de Lanuza G."/>
            <person name="Afonso S."/>
            <person name="Brejcha J."/>
            <person name="Rubin C.J."/>
            <person name="Wallerman O."/>
            <person name="Pereira P."/>
            <person name="Sabatino S.J."/>
            <person name="Bellati A."/>
            <person name="Pellitteri-Rosa D."/>
            <person name="Bosakova Z."/>
            <person name="Bunikis I."/>
            <person name="Carretero M.A."/>
            <person name="Feiner N."/>
            <person name="Marsik P."/>
            <person name="Pauperio F."/>
            <person name="Salvi D."/>
            <person name="Soler L."/>
            <person name="While G.M."/>
            <person name="Uller T."/>
            <person name="Font E."/>
            <person name="Andersson L."/>
            <person name="Carneiro M."/>
        </authorList>
    </citation>
    <scope>NUCLEOTIDE SEQUENCE</scope>
</reference>
<feature type="domain" description="EGF-like" evidence="1">
    <location>
        <begin position="139"/>
        <end position="150"/>
    </location>
</feature>
<dbReference type="GeneTree" id="ENSGT00390000017252"/>
<dbReference type="Proteomes" id="UP000472272">
    <property type="component" value="Chromosome 3"/>
</dbReference>
<protein>
    <submittedName>
        <fullName evidence="2">All-trans retinoic acid induced differentiation factor</fullName>
    </submittedName>
</protein>
<sequence length="232" mass="24241">MPPPKLLEGEGRKSRDWGLLLTDAPLSLPSRLDLGNCSLQHLCSSFQEASTALLIDLTDNPLEPLPEDAFRSFTHLQTLALPLTLECPGGNEGWDNVTVQGSSRICHGQRNPCNGSGGLGHLCPKDSSCAPNGPGLPQCLCTSPHYGYKCLRQVSCPRGWGALCLRGGVQRGGQGGCATQLEQSGFFRAPGKPGGWETVEARNAGPLPPHPGPTAGALPQPCSCVGGSGLQV</sequence>
<dbReference type="PANTHER" id="PTHR15926:SF1">
    <property type="entry name" value="ALL-TRANS RETINOIC ACID-INDUCED DIFFERENTIATION FACTOR"/>
    <property type="match status" value="1"/>
</dbReference>
<dbReference type="PROSITE" id="PS00022">
    <property type="entry name" value="EGF_1"/>
    <property type="match status" value="1"/>
</dbReference>
<dbReference type="Gene3D" id="3.80.10.10">
    <property type="entry name" value="Ribonuclease Inhibitor"/>
    <property type="match status" value="1"/>
</dbReference>
<proteinExistence type="predicted"/>
<gene>
    <name evidence="2" type="primary">ATRAID</name>
</gene>
<name>A0A670I0E0_PODMU</name>
<dbReference type="AlphaFoldDB" id="A0A670I0E0"/>
<evidence type="ECO:0000313" key="2">
    <source>
        <dbReference type="Ensembl" id="ENSPMRP00000004882.1"/>
    </source>
</evidence>
<dbReference type="PANTHER" id="PTHR15926">
    <property type="entry name" value="ALL-TRANS RETINOIC ACID-INDUCED DIFFERENTIATION FACTOR"/>
    <property type="match status" value="1"/>
</dbReference>
<accession>A0A670I0E0</accession>
<evidence type="ECO:0000313" key="3">
    <source>
        <dbReference type="Proteomes" id="UP000472272"/>
    </source>
</evidence>
<evidence type="ECO:0000259" key="1">
    <source>
        <dbReference type="PROSITE" id="PS00022"/>
    </source>
</evidence>
<dbReference type="SUPFAM" id="SSF52058">
    <property type="entry name" value="L domain-like"/>
    <property type="match status" value="1"/>
</dbReference>
<dbReference type="GO" id="GO:0045669">
    <property type="term" value="P:positive regulation of osteoblast differentiation"/>
    <property type="evidence" value="ECO:0007669"/>
    <property type="project" value="TreeGrafter"/>
</dbReference>
<dbReference type="InterPro" id="IPR032675">
    <property type="entry name" value="LRR_dom_sf"/>
</dbReference>
<organism evidence="2 3">
    <name type="scientific">Podarcis muralis</name>
    <name type="common">Wall lizard</name>
    <name type="synonym">Lacerta muralis</name>
    <dbReference type="NCBI Taxonomy" id="64176"/>
    <lineage>
        <taxon>Eukaryota</taxon>
        <taxon>Metazoa</taxon>
        <taxon>Chordata</taxon>
        <taxon>Craniata</taxon>
        <taxon>Vertebrata</taxon>
        <taxon>Euteleostomi</taxon>
        <taxon>Lepidosauria</taxon>
        <taxon>Squamata</taxon>
        <taxon>Bifurcata</taxon>
        <taxon>Unidentata</taxon>
        <taxon>Episquamata</taxon>
        <taxon>Laterata</taxon>
        <taxon>Lacertibaenia</taxon>
        <taxon>Lacertidae</taxon>
        <taxon>Podarcis</taxon>
    </lineage>
</organism>
<dbReference type="InterPro" id="IPR042350">
    <property type="entry name" value="ATRAID"/>
</dbReference>
<dbReference type="InterPro" id="IPR000742">
    <property type="entry name" value="EGF"/>
</dbReference>
<dbReference type="Ensembl" id="ENSPMRT00000005206.1">
    <property type="protein sequence ID" value="ENSPMRP00000004882.1"/>
    <property type="gene ID" value="ENSPMRG00000003353.1"/>
</dbReference>
<keyword evidence="3" id="KW-1185">Reference proteome</keyword>
<reference evidence="2" key="2">
    <citation type="submission" date="2025-08" db="UniProtKB">
        <authorList>
            <consortium name="Ensembl"/>
        </authorList>
    </citation>
    <scope>IDENTIFICATION</scope>
</reference>